<feature type="region of interest" description="Disordered" evidence="9">
    <location>
        <begin position="68"/>
        <end position="133"/>
    </location>
</feature>
<dbReference type="PANTHER" id="PTHR11850">
    <property type="entry name" value="HOMEOBOX PROTEIN TRANSCRIPTION FACTORS"/>
    <property type="match status" value="1"/>
</dbReference>
<keyword evidence="6 8" id="KW-0539">Nucleus</keyword>
<feature type="DNA-binding region" description="Homeobox" evidence="8">
    <location>
        <begin position="3"/>
        <end position="64"/>
    </location>
</feature>
<dbReference type="AlphaFoldDB" id="D2V2F7"/>
<evidence type="ECO:0000256" key="7">
    <source>
        <dbReference type="ARBA" id="ARBA00038021"/>
    </source>
</evidence>
<evidence type="ECO:0000256" key="4">
    <source>
        <dbReference type="ARBA" id="ARBA00023155"/>
    </source>
</evidence>
<keyword evidence="3 8" id="KW-0238">DNA-binding</keyword>
<dbReference type="STRING" id="5762.D2V2F7"/>
<dbReference type="Pfam" id="PF05920">
    <property type="entry name" value="Homeobox_KN"/>
    <property type="match status" value="1"/>
</dbReference>
<name>D2V2F7_NAEGR</name>
<feature type="domain" description="Homeobox" evidence="10">
    <location>
        <begin position="1"/>
        <end position="63"/>
    </location>
</feature>
<dbReference type="InterPro" id="IPR050224">
    <property type="entry name" value="TALE_homeobox"/>
</dbReference>
<dbReference type="CDD" id="cd00086">
    <property type="entry name" value="homeodomain"/>
    <property type="match status" value="1"/>
</dbReference>
<dbReference type="SUPFAM" id="SSF46689">
    <property type="entry name" value="Homeodomain-like"/>
    <property type="match status" value="1"/>
</dbReference>
<feature type="compositionally biased region" description="Basic and acidic residues" evidence="9">
    <location>
        <begin position="96"/>
        <end position="116"/>
    </location>
</feature>
<dbReference type="FunFam" id="1.10.10.60:FF:000059">
    <property type="entry name" value="TGFB-induced factor homeobox 1"/>
    <property type="match status" value="1"/>
</dbReference>
<comment type="subcellular location">
    <subcellularLocation>
        <location evidence="1 8">Nucleus</location>
    </subcellularLocation>
</comment>
<dbReference type="GO" id="GO:0006355">
    <property type="term" value="P:regulation of DNA-templated transcription"/>
    <property type="evidence" value="ECO:0007669"/>
    <property type="project" value="InterPro"/>
</dbReference>
<gene>
    <name evidence="11" type="ORF">NAEGRDRAFT_62985</name>
</gene>
<dbReference type="SMART" id="SM00389">
    <property type="entry name" value="HOX"/>
    <property type="match status" value="1"/>
</dbReference>
<dbReference type="RefSeq" id="XP_002681795.1">
    <property type="nucleotide sequence ID" value="XM_002681749.1"/>
</dbReference>
<dbReference type="GO" id="GO:0005634">
    <property type="term" value="C:nucleus"/>
    <property type="evidence" value="ECO:0007669"/>
    <property type="project" value="UniProtKB-SubCell"/>
</dbReference>
<dbReference type="VEuPathDB" id="AmoebaDB:NAEGRDRAFT_62985"/>
<dbReference type="Gene3D" id="1.10.10.60">
    <property type="entry name" value="Homeodomain-like"/>
    <property type="match status" value="1"/>
</dbReference>
<organism evidence="12">
    <name type="scientific">Naegleria gruberi</name>
    <name type="common">Amoeba</name>
    <dbReference type="NCBI Taxonomy" id="5762"/>
    <lineage>
        <taxon>Eukaryota</taxon>
        <taxon>Discoba</taxon>
        <taxon>Heterolobosea</taxon>
        <taxon>Tetramitia</taxon>
        <taxon>Eutetramitia</taxon>
        <taxon>Vahlkampfiidae</taxon>
        <taxon>Naegleria</taxon>
    </lineage>
</organism>
<keyword evidence="4 8" id="KW-0371">Homeobox</keyword>
<evidence type="ECO:0000313" key="12">
    <source>
        <dbReference type="Proteomes" id="UP000006671"/>
    </source>
</evidence>
<dbReference type="GO" id="GO:0003677">
    <property type="term" value="F:DNA binding"/>
    <property type="evidence" value="ECO:0007669"/>
    <property type="project" value="UniProtKB-UniRule"/>
</dbReference>
<evidence type="ECO:0000259" key="10">
    <source>
        <dbReference type="PROSITE" id="PS50071"/>
    </source>
</evidence>
<evidence type="ECO:0000256" key="6">
    <source>
        <dbReference type="ARBA" id="ARBA00023242"/>
    </source>
</evidence>
<dbReference type="GeneID" id="8852751"/>
<dbReference type="InterPro" id="IPR001356">
    <property type="entry name" value="HD"/>
</dbReference>
<dbReference type="InterPro" id="IPR009057">
    <property type="entry name" value="Homeodomain-like_sf"/>
</dbReference>
<evidence type="ECO:0000313" key="11">
    <source>
        <dbReference type="EMBL" id="EFC49051.1"/>
    </source>
</evidence>
<dbReference type="Proteomes" id="UP000006671">
    <property type="component" value="Unassembled WGS sequence"/>
</dbReference>
<accession>D2V2F7</accession>
<evidence type="ECO:0000256" key="5">
    <source>
        <dbReference type="ARBA" id="ARBA00023163"/>
    </source>
</evidence>
<dbReference type="KEGG" id="ngr:NAEGRDRAFT_62985"/>
<evidence type="ECO:0000256" key="2">
    <source>
        <dbReference type="ARBA" id="ARBA00023015"/>
    </source>
</evidence>
<dbReference type="EMBL" id="GG738849">
    <property type="protein sequence ID" value="EFC49051.1"/>
    <property type="molecule type" value="Genomic_DNA"/>
</dbReference>
<evidence type="ECO:0000256" key="9">
    <source>
        <dbReference type="SAM" id="MobiDB-lite"/>
    </source>
</evidence>
<evidence type="ECO:0000256" key="1">
    <source>
        <dbReference type="ARBA" id="ARBA00004123"/>
    </source>
</evidence>
<proteinExistence type="inferred from homology"/>
<dbReference type="PROSITE" id="PS50071">
    <property type="entry name" value="HOMEOBOX_2"/>
    <property type="match status" value="1"/>
</dbReference>
<keyword evidence="2" id="KW-0805">Transcription regulation</keyword>
<keyword evidence="5" id="KW-0804">Transcription</keyword>
<evidence type="ECO:0000256" key="8">
    <source>
        <dbReference type="PROSITE-ProRule" id="PRU00108"/>
    </source>
</evidence>
<sequence>MVKQSRGTLPKEAVEHLKNWLFLHFQHPYPSEEEKAVLAEETSLTLVQVNNWFINARRRLWKPIIEKQTQKEGVSDSTPALEVKVESGMERVSSPLKEKQEKKQIPPKNNRKDSHESLLSPPSRVVQEHTRREEDESLISPVLQLVEQPKLANIETKPIDMADIMRLYSMDTSSFKEKLERSEKELAHVLTQSKLVNQEYRKKKLFERWNNRDCNPLSIEGMKNTNMNRQRIEVPTGMDFVNAILL</sequence>
<dbReference type="eggNOG" id="KOG0773">
    <property type="taxonomic scope" value="Eukaryota"/>
</dbReference>
<dbReference type="InParanoid" id="D2V2F7"/>
<evidence type="ECO:0000256" key="3">
    <source>
        <dbReference type="ARBA" id="ARBA00023125"/>
    </source>
</evidence>
<protein>
    <submittedName>
        <fullName evidence="11">Homeodomain-containing protein</fullName>
    </submittedName>
</protein>
<keyword evidence="12" id="KW-1185">Reference proteome</keyword>
<dbReference type="InterPro" id="IPR008422">
    <property type="entry name" value="KN_HD"/>
</dbReference>
<reference evidence="11 12" key="1">
    <citation type="journal article" date="2010" name="Cell">
        <title>The genome of Naegleria gruberi illuminates early eukaryotic versatility.</title>
        <authorList>
            <person name="Fritz-Laylin L.K."/>
            <person name="Prochnik S.E."/>
            <person name="Ginger M.L."/>
            <person name="Dacks J.B."/>
            <person name="Carpenter M.L."/>
            <person name="Field M.C."/>
            <person name="Kuo A."/>
            <person name="Paredez A."/>
            <person name="Chapman J."/>
            <person name="Pham J."/>
            <person name="Shu S."/>
            <person name="Neupane R."/>
            <person name="Cipriano M."/>
            <person name="Mancuso J."/>
            <person name="Tu H."/>
            <person name="Salamov A."/>
            <person name="Lindquist E."/>
            <person name="Shapiro H."/>
            <person name="Lucas S."/>
            <person name="Grigoriev I.V."/>
            <person name="Cande W.Z."/>
            <person name="Fulton C."/>
            <person name="Rokhsar D.S."/>
            <person name="Dawson S.C."/>
        </authorList>
    </citation>
    <scope>NUCLEOTIDE SEQUENCE [LARGE SCALE GENOMIC DNA]</scope>
    <source>
        <strain evidence="11 12">NEG-M</strain>
    </source>
</reference>
<dbReference type="OrthoDB" id="10056939at2759"/>
<comment type="similarity">
    <text evidence="7">Belongs to the TALE/TGIF homeobox family.</text>
</comment>